<evidence type="ECO:0000313" key="5">
    <source>
        <dbReference type="Proteomes" id="UP000189701"/>
    </source>
</evidence>
<protein>
    <submittedName>
        <fullName evidence="6">Uncharacterized protein LOC104217456</fullName>
    </submittedName>
</protein>
<evidence type="ECO:0000256" key="3">
    <source>
        <dbReference type="PROSITE-ProRule" id="PRU00433"/>
    </source>
</evidence>
<feature type="domain" description="Cytochrome c" evidence="4">
    <location>
        <begin position="184"/>
        <end position="282"/>
    </location>
</feature>
<dbReference type="GO" id="GO:0009055">
    <property type="term" value="F:electron transfer activity"/>
    <property type="evidence" value="ECO:0007669"/>
    <property type="project" value="InterPro"/>
</dbReference>
<dbReference type="OrthoDB" id="1747765at2759"/>
<reference evidence="6" key="2">
    <citation type="submission" date="2025-08" db="UniProtKB">
        <authorList>
            <consortium name="RefSeq"/>
        </authorList>
    </citation>
    <scope>IDENTIFICATION</scope>
    <source>
        <tissue evidence="6">Leaf</tissue>
    </source>
</reference>
<dbReference type="GO" id="GO:0020037">
    <property type="term" value="F:heme binding"/>
    <property type="evidence" value="ECO:0007669"/>
    <property type="project" value="InterPro"/>
</dbReference>
<evidence type="ECO:0000256" key="2">
    <source>
        <dbReference type="ARBA" id="ARBA00023004"/>
    </source>
</evidence>
<evidence type="ECO:0000259" key="4">
    <source>
        <dbReference type="PROSITE" id="PS51007"/>
    </source>
</evidence>
<dbReference type="AlphaFoldDB" id="A0A1U7VI68"/>
<dbReference type="InterPro" id="IPR005135">
    <property type="entry name" value="Endo/exonuclease/phosphatase"/>
</dbReference>
<dbReference type="Pfam" id="PF03372">
    <property type="entry name" value="Exo_endo_phos"/>
    <property type="match status" value="1"/>
</dbReference>
<keyword evidence="2 3" id="KW-0408">Iron</keyword>
<evidence type="ECO:0000256" key="1">
    <source>
        <dbReference type="ARBA" id="ARBA00022723"/>
    </source>
</evidence>
<sequence length="380" mass="44099">MRKVFGNWQWTANYDEAPGGMIWIIWDQTKVEFEVKQVHEQYIAGQVVLRQCNNKFIFVAVYGKHSIQDRKSLWTDLEGTIRGIQDPSLIMGDFNNILSIEDRVMGNPIQEGEVTDFKKFIVDIGLAELKTIGRNYTWTNNHVYSRIDRILANAEWIQKWPNMEGTIMQPDFSDHCPLMVTVAEPTGRGKRSFKFFNCLACHHKFDDIVRQCWMKRSKGKPMLKVWYKLKHLKKDLKQLNNEEYSSVEPKIQAARNKLMNIQMGMASPETDDEVIALEKETKVELAKWLEVEESNMKQKARIKWLKVGDSNTTYFHACVKNRQARNHIGRLMDNTGKLLQSAKEVKEEILSFYKKLLGTAASTLPIVDPDVMQNGHTLNR</sequence>
<name>A0A1U7VI68_NICSY</name>
<dbReference type="Gene3D" id="3.60.10.10">
    <property type="entry name" value="Endonuclease/exonuclease/phosphatase"/>
    <property type="match status" value="1"/>
</dbReference>
<dbReference type="GO" id="GO:0003824">
    <property type="term" value="F:catalytic activity"/>
    <property type="evidence" value="ECO:0007669"/>
    <property type="project" value="InterPro"/>
</dbReference>
<gene>
    <name evidence="6" type="primary">LOC104217456</name>
</gene>
<dbReference type="PROSITE" id="PS51007">
    <property type="entry name" value="CYTC"/>
    <property type="match status" value="1"/>
</dbReference>
<dbReference type="Proteomes" id="UP000189701">
    <property type="component" value="Unplaced"/>
</dbReference>
<dbReference type="InterPro" id="IPR036691">
    <property type="entry name" value="Endo/exonu/phosph_ase_sf"/>
</dbReference>
<organism evidence="5 6">
    <name type="scientific">Nicotiana sylvestris</name>
    <name type="common">Wood tobacco</name>
    <name type="synonym">South American tobacco</name>
    <dbReference type="NCBI Taxonomy" id="4096"/>
    <lineage>
        <taxon>Eukaryota</taxon>
        <taxon>Viridiplantae</taxon>
        <taxon>Streptophyta</taxon>
        <taxon>Embryophyta</taxon>
        <taxon>Tracheophyta</taxon>
        <taxon>Spermatophyta</taxon>
        <taxon>Magnoliopsida</taxon>
        <taxon>eudicotyledons</taxon>
        <taxon>Gunneridae</taxon>
        <taxon>Pentapetalae</taxon>
        <taxon>asterids</taxon>
        <taxon>lamiids</taxon>
        <taxon>Solanales</taxon>
        <taxon>Solanaceae</taxon>
        <taxon>Nicotianoideae</taxon>
        <taxon>Nicotianeae</taxon>
        <taxon>Nicotiana</taxon>
    </lineage>
</organism>
<proteinExistence type="predicted"/>
<dbReference type="InterPro" id="IPR009056">
    <property type="entry name" value="Cyt_c-like_dom"/>
</dbReference>
<keyword evidence="1 3" id="KW-0479">Metal-binding</keyword>
<dbReference type="SUPFAM" id="SSF56219">
    <property type="entry name" value="DNase I-like"/>
    <property type="match status" value="1"/>
</dbReference>
<dbReference type="PANTHER" id="PTHR33710:SF65">
    <property type="entry name" value="ENDONUCLEASE_EXONUCLEASE_PHOSPHATASE"/>
    <property type="match status" value="1"/>
</dbReference>
<evidence type="ECO:0000313" key="6">
    <source>
        <dbReference type="RefSeq" id="XP_009766028.1"/>
    </source>
</evidence>
<keyword evidence="3" id="KW-0349">Heme</keyword>
<accession>A0A1U7VI68</accession>
<dbReference type="PANTHER" id="PTHR33710">
    <property type="entry name" value="BNAC02G09200D PROTEIN"/>
    <property type="match status" value="1"/>
</dbReference>
<dbReference type="eggNOG" id="KOG1075">
    <property type="taxonomic scope" value="Eukaryota"/>
</dbReference>
<reference evidence="5" key="1">
    <citation type="journal article" date="2013" name="Genome Biol.">
        <title>Reference genomes and transcriptomes of Nicotiana sylvestris and Nicotiana tomentosiformis.</title>
        <authorList>
            <person name="Sierro N."/>
            <person name="Battey J.N."/>
            <person name="Ouadi S."/>
            <person name="Bovet L."/>
            <person name="Goepfert S."/>
            <person name="Bakaher N."/>
            <person name="Peitsch M.C."/>
            <person name="Ivanov N.V."/>
        </authorList>
    </citation>
    <scope>NUCLEOTIDE SEQUENCE [LARGE SCALE GENOMIC DNA]</scope>
</reference>
<dbReference type="RefSeq" id="XP_009766028.1">
    <property type="nucleotide sequence ID" value="XM_009767726.1"/>
</dbReference>
<keyword evidence="5" id="KW-1185">Reference proteome</keyword>
<dbReference type="GO" id="GO:0046872">
    <property type="term" value="F:metal ion binding"/>
    <property type="evidence" value="ECO:0007669"/>
    <property type="project" value="UniProtKB-KW"/>
</dbReference>